<dbReference type="Pfam" id="PF19272">
    <property type="entry name" value="ASMase_C"/>
    <property type="match status" value="1"/>
</dbReference>
<keyword evidence="10" id="KW-0812">Transmembrane</keyword>
<name>A0AAV2QQ81_MEGNR</name>
<dbReference type="SUPFAM" id="SSF56300">
    <property type="entry name" value="Metallo-dependent phosphatases"/>
    <property type="match status" value="1"/>
</dbReference>
<dbReference type="InterPro" id="IPR029052">
    <property type="entry name" value="Metallo-depent_PP-like"/>
</dbReference>
<dbReference type="Gene3D" id="3.60.21.10">
    <property type="match status" value="1"/>
</dbReference>
<comment type="similarity">
    <text evidence="3">Belongs to the acid sphingomyelinase family.</text>
</comment>
<dbReference type="PANTHER" id="PTHR10340">
    <property type="entry name" value="SPHINGOMYELIN PHOSPHODIESTERASE"/>
    <property type="match status" value="1"/>
</dbReference>
<sequence>MSGRQNFLIISRKSLQTCGFPCCNSTLLPALVSVGPPAQSLNQYESFPGKFWQITDIHWDLQYSRTGDKEQMCHEEYKSTNLDNGYYGNYFCDSPWPLVKSALQAMAQIDEQPDFVLWTGDNVPHVEDPSPDFSVIFPTVANITGELRTTFPESVPILPVLGNHDAFPKDDFPVAGEEFYGQYLSKGGWAALLPIHAQEDFKKGGYYAYPIQNRITMLILNTNLYYYFNELRTESNDPCGQFAWLREKFQQARKDMTKVIVSAHAPPGYFERFAVTPFFNETYNDMYVDIMNEFSDVIMAQIYGHEHTDSFKIFNMNDDGNGNKKPGSVAFLAPSVTPWHASPVWGGTAINPSVRLYSYNTEHILDYTQYHLNLTIANSGVPAVKYNPIHLQKPKWVEYYRATEAFDLMILDVASMSDYYGRMVVDDNIFQEYYQKNSAGYDEAFCDSTCKKSHICAIAHIKVDDLKACMGFDNLEKMSVDDDFHPHIMIAILAIGISLTMFLGIMVVIIISRRNRILGSHKSFVSDITRSKHQQGYRQF</sequence>
<feature type="non-terminal residue" evidence="13">
    <location>
        <position position="540"/>
    </location>
</feature>
<dbReference type="EMBL" id="CAXKWB010009723">
    <property type="protein sequence ID" value="CAL4095874.1"/>
    <property type="molecule type" value="Genomic_DNA"/>
</dbReference>
<evidence type="ECO:0000256" key="10">
    <source>
        <dbReference type="SAM" id="Phobius"/>
    </source>
</evidence>
<comment type="cofactor">
    <cofactor evidence="1">
        <name>Zn(2+)</name>
        <dbReference type="ChEBI" id="CHEBI:29105"/>
    </cofactor>
</comment>
<keyword evidence="7" id="KW-0378">Hydrolase</keyword>
<keyword evidence="10" id="KW-1133">Transmembrane helix</keyword>
<evidence type="ECO:0000313" key="13">
    <source>
        <dbReference type="EMBL" id="CAL4095874.1"/>
    </source>
</evidence>
<evidence type="ECO:0000256" key="9">
    <source>
        <dbReference type="ARBA" id="ARBA00023180"/>
    </source>
</evidence>
<evidence type="ECO:0000313" key="14">
    <source>
        <dbReference type="Proteomes" id="UP001497623"/>
    </source>
</evidence>
<feature type="domain" description="Sphingomyelin phosphodiesterase C-terminal" evidence="12">
    <location>
        <begin position="328"/>
        <end position="470"/>
    </location>
</feature>
<evidence type="ECO:0000259" key="11">
    <source>
        <dbReference type="Pfam" id="PF00149"/>
    </source>
</evidence>
<evidence type="ECO:0000256" key="5">
    <source>
        <dbReference type="ARBA" id="ARBA00022723"/>
    </source>
</evidence>
<organism evidence="13 14">
    <name type="scientific">Meganyctiphanes norvegica</name>
    <name type="common">Northern krill</name>
    <name type="synonym">Thysanopoda norvegica</name>
    <dbReference type="NCBI Taxonomy" id="48144"/>
    <lineage>
        <taxon>Eukaryota</taxon>
        <taxon>Metazoa</taxon>
        <taxon>Ecdysozoa</taxon>
        <taxon>Arthropoda</taxon>
        <taxon>Crustacea</taxon>
        <taxon>Multicrustacea</taxon>
        <taxon>Malacostraca</taxon>
        <taxon>Eumalacostraca</taxon>
        <taxon>Eucarida</taxon>
        <taxon>Euphausiacea</taxon>
        <taxon>Euphausiidae</taxon>
        <taxon>Meganyctiphanes</taxon>
    </lineage>
</organism>
<dbReference type="PANTHER" id="PTHR10340:SF57">
    <property type="entry name" value="METALLOPHOS DOMAIN-CONTAINING PROTEIN"/>
    <property type="match status" value="1"/>
</dbReference>
<gene>
    <name evidence="13" type="ORF">MNOR_LOCUS15507</name>
</gene>
<keyword evidence="10" id="KW-0472">Membrane</keyword>
<dbReference type="AlphaFoldDB" id="A0AAV2QQ81"/>
<evidence type="ECO:0000259" key="12">
    <source>
        <dbReference type="Pfam" id="PF19272"/>
    </source>
</evidence>
<proteinExistence type="inferred from homology"/>
<evidence type="ECO:0000256" key="2">
    <source>
        <dbReference type="ARBA" id="ARBA00004613"/>
    </source>
</evidence>
<dbReference type="Proteomes" id="UP001497623">
    <property type="component" value="Unassembled WGS sequence"/>
</dbReference>
<dbReference type="InterPro" id="IPR004843">
    <property type="entry name" value="Calcineurin-like_PHP"/>
</dbReference>
<evidence type="ECO:0008006" key="15">
    <source>
        <dbReference type="Google" id="ProtNLM"/>
    </source>
</evidence>
<dbReference type="GO" id="GO:0046872">
    <property type="term" value="F:metal ion binding"/>
    <property type="evidence" value="ECO:0007669"/>
    <property type="project" value="UniProtKB-KW"/>
</dbReference>
<evidence type="ECO:0000256" key="4">
    <source>
        <dbReference type="ARBA" id="ARBA00022525"/>
    </source>
</evidence>
<comment type="caution">
    <text evidence="13">The sequence shown here is derived from an EMBL/GenBank/DDBJ whole genome shotgun (WGS) entry which is preliminary data.</text>
</comment>
<evidence type="ECO:0000256" key="8">
    <source>
        <dbReference type="ARBA" id="ARBA00022833"/>
    </source>
</evidence>
<keyword evidence="14" id="KW-1185">Reference proteome</keyword>
<keyword evidence="4" id="KW-0964">Secreted</keyword>
<reference evidence="13 14" key="1">
    <citation type="submission" date="2024-05" db="EMBL/GenBank/DDBJ databases">
        <authorList>
            <person name="Wallberg A."/>
        </authorList>
    </citation>
    <scope>NUCLEOTIDE SEQUENCE [LARGE SCALE GENOMIC DNA]</scope>
</reference>
<dbReference type="GO" id="GO:0008081">
    <property type="term" value="F:phosphoric diester hydrolase activity"/>
    <property type="evidence" value="ECO:0007669"/>
    <property type="project" value="TreeGrafter"/>
</dbReference>
<comment type="subcellular location">
    <subcellularLocation>
        <location evidence="2">Secreted</location>
    </subcellularLocation>
</comment>
<dbReference type="Pfam" id="PF00149">
    <property type="entry name" value="Metallophos"/>
    <property type="match status" value="1"/>
</dbReference>
<accession>A0AAV2QQ81</accession>
<keyword evidence="8" id="KW-0862">Zinc</keyword>
<dbReference type="GO" id="GO:0005615">
    <property type="term" value="C:extracellular space"/>
    <property type="evidence" value="ECO:0007669"/>
    <property type="project" value="TreeGrafter"/>
</dbReference>
<feature type="transmembrane region" description="Helical" evidence="10">
    <location>
        <begin position="488"/>
        <end position="512"/>
    </location>
</feature>
<keyword evidence="6" id="KW-0732">Signal</keyword>
<evidence type="ECO:0000256" key="7">
    <source>
        <dbReference type="ARBA" id="ARBA00022801"/>
    </source>
</evidence>
<evidence type="ECO:0000256" key="1">
    <source>
        <dbReference type="ARBA" id="ARBA00001947"/>
    </source>
</evidence>
<dbReference type="InterPro" id="IPR041805">
    <property type="entry name" value="ASMase/PPN1_MPP"/>
</dbReference>
<protein>
    <recommendedName>
        <fullName evidence="15">Acid sphingomyelinase-like phosphodiesterase 3b</fullName>
    </recommendedName>
</protein>
<dbReference type="InterPro" id="IPR045473">
    <property type="entry name" value="ASM_C"/>
</dbReference>
<keyword evidence="5" id="KW-0479">Metal-binding</keyword>
<evidence type="ECO:0000256" key="6">
    <source>
        <dbReference type="ARBA" id="ARBA00022729"/>
    </source>
</evidence>
<dbReference type="CDD" id="cd00842">
    <property type="entry name" value="MPP_ASMase"/>
    <property type="match status" value="1"/>
</dbReference>
<keyword evidence="9" id="KW-0325">Glycoprotein</keyword>
<evidence type="ECO:0000256" key="3">
    <source>
        <dbReference type="ARBA" id="ARBA00008234"/>
    </source>
</evidence>
<feature type="domain" description="Calcineurin-like phosphoesterase" evidence="11">
    <location>
        <begin position="50"/>
        <end position="308"/>
    </location>
</feature>